<dbReference type="STRING" id="870435.A0A0C3NM30"/>
<feature type="domain" description="Helitron helicase-like" evidence="1">
    <location>
        <begin position="1"/>
        <end position="104"/>
    </location>
</feature>
<protein>
    <recommendedName>
        <fullName evidence="1">Helitron helicase-like domain-containing protein</fullName>
    </recommendedName>
</protein>
<reference evidence="2 3" key="1">
    <citation type="submission" date="2014-04" db="EMBL/GenBank/DDBJ databases">
        <authorList>
            <consortium name="DOE Joint Genome Institute"/>
            <person name="Kuo A."/>
            <person name="Kohler A."/>
            <person name="Costa M.D."/>
            <person name="Nagy L.G."/>
            <person name="Floudas D."/>
            <person name="Copeland A."/>
            <person name="Barry K.W."/>
            <person name="Cichocki N."/>
            <person name="Veneault-Fourrey C."/>
            <person name="LaButti K."/>
            <person name="Lindquist E.A."/>
            <person name="Lipzen A."/>
            <person name="Lundell T."/>
            <person name="Morin E."/>
            <person name="Murat C."/>
            <person name="Sun H."/>
            <person name="Tunlid A."/>
            <person name="Henrissat B."/>
            <person name="Grigoriev I.V."/>
            <person name="Hibbett D.S."/>
            <person name="Martin F."/>
            <person name="Nordberg H.P."/>
            <person name="Cantor M.N."/>
            <person name="Hua S.X."/>
        </authorList>
    </citation>
    <scope>NUCLEOTIDE SEQUENCE [LARGE SCALE GENOMIC DNA]</scope>
    <source>
        <strain evidence="2 3">Marx 270</strain>
    </source>
</reference>
<keyword evidence="3" id="KW-1185">Reference proteome</keyword>
<dbReference type="HOGENOM" id="CLU_080483_2_1_1"/>
<feature type="non-terminal residue" evidence="2">
    <location>
        <position position="1"/>
    </location>
</feature>
<evidence type="ECO:0000313" key="3">
    <source>
        <dbReference type="Proteomes" id="UP000054217"/>
    </source>
</evidence>
<evidence type="ECO:0000259" key="1">
    <source>
        <dbReference type="Pfam" id="PF14214"/>
    </source>
</evidence>
<accession>A0A0C3NM30</accession>
<gene>
    <name evidence="2" type="ORF">M404DRAFT_162547</name>
</gene>
<dbReference type="InParanoid" id="A0A0C3NM30"/>
<dbReference type="Proteomes" id="UP000054217">
    <property type="component" value="Unassembled WGS sequence"/>
</dbReference>
<dbReference type="OrthoDB" id="2692896at2759"/>
<organism evidence="2 3">
    <name type="scientific">Pisolithus tinctorius Marx 270</name>
    <dbReference type="NCBI Taxonomy" id="870435"/>
    <lineage>
        <taxon>Eukaryota</taxon>
        <taxon>Fungi</taxon>
        <taxon>Dikarya</taxon>
        <taxon>Basidiomycota</taxon>
        <taxon>Agaricomycotina</taxon>
        <taxon>Agaricomycetes</taxon>
        <taxon>Agaricomycetidae</taxon>
        <taxon>Boletales</taxon>
        <taxon>Sclerodermatineae</taxon>
        <taxon>Pisolithaceae</taxon>
        <taxon>Pisolithus</taxon>
    </lineage>
</organism>
<evidence type="ECO:0000313" key="2">
    <source>
        <dbReference type="EMBL" id="KIN96690.1"/>
    </source>
</evidence>
<dbReference type="AlphaFoldDB" id="A0A0C3NM30"/>
<dbReference type="InterPro" id="IPR025476">
    <property type="entry name" value="Helitron_helicase-like"/>
</dbReference>
<dbReference type="EMBL" id="KN832042">
    <property type="protein sequence ID" value="KIN96690.1"/>
    <property type="molecule type" value="Genomic_DNA"/>
</dbReference>
<reference evidence="3" key="2">
    <citation type="submission" date="2015-01" db="EMBL/GenBank/DDBJ databases">
        <title>Evolutionary Origins and Diversification of the Mycorrhizal Mutualists.</title>
        <authorList>
            <consortium name="DOE Joint Genome Institute"/>
            <consortium name="Mycorrhizal Genomics Consortium"/>
            <person name="Kohler A."/>
            <person name="Kuo A."/>
            <person name="Nagy L.G."/>
            <person name="Floudas D."/>
            <person name="Copeland A."/>
            <person name="Barry K.W."/>
            <person name="Cichocki N."/>
            <person name="Veneault-Fourrey C."/>
            <person name="LaButti K."/>
            <person name="Lindquist E.A."/>
            <person name="Lipzen A."/>
            <person name="Lundell T."/>
            <person name="Morin E."/>
            <person name="Murat C."/>
            <person name="Riley R."/>
            <person name="Ohm R."/>
            <person name="Sun H."/>
            <person name="Tunlid A."/>
            <person name="Henrissat B."/>
            <person name="Grigoriev I.V."/>
            <person name="Hibbett D.S."/>
            <person name="Martin F."/>
        </authorList>
    </citation>
    <scope>NUCLEOTIDE SEQUENCE [LARGE SCALE GENOMIC DNA]</scope>
    <source>
        <strain evidence="3">Marx 270</strain>
    </source>
</reference>
<proteinExistence type="predicted"/>
<sequence length="165" mass="18655">SLTRKLGTLAFFIMLNPHDLMNVLVSHFAGISKGEWRIMSSYQRACLVASHPTTASLAFHEQIQAFVDVILRYKHGHGLFGTCTAYYGMVEVQGRGTLHCHMLVWVEGNPNPNQLRWKMHKDSTFKTSVTSWLEDIIKCELPGMTNVEDMCPDLALVMDDDEVDP</sequence>
<dbReference type="Pfam" id="PF14214">
    <property type="entry name" value="Helitron_like_N"/>
    <property type="match status" value="1"/>
</dbReference>
<name>A0A0C3NM30_PISTI</name>